<evidence type="ECO:0000313" key="2">
    <source>
        <dbReference type="EMBL" id="EKM50432.1"/>
    </source>
</evidence>
<reference evidence="2 3" key="1">
    <citation type="journal article" date="2012" name="BMC Genomics">
        <title>Comparative genomics of the white-rot fungi, Phanerochaete carnosa and P. chrysosporium, to elucidate the genetic basis of the distinct wood types they colonize.</title>
        <authorList>
            <person name="Suzuki H."/>
            <person name="MacDonald J."/>
            <person name="Syed K."/>
            <person name="Salamov A."/>
            <person name="Hori C."/>
            <person name="Aerts A."/>
            <person name="Henrissat B."/>
            <person name="Wiebenga A."/>
            <person name="vanKuyk P.A."/>
            <person name="Barry K."/>
            <person name="Lindquist E."/>
            <person name="LaButti K."/>
            <person name="Lapidus A."/>
            <person name="Lucas S."/>
            <person name="Coutinho P."/>
            <person name="Gong Y."/>
            <person name="Samejima M."/>
            <person name="Mahadevan R."/>
            <person name="Abou-Zaid M."/>
            <person name="de Vries R.P."/>
            <person name="Igarashi K."/>
            <person name="Yadav J.S."/>
            <person name="Grigoriev I.V."/>
            <person name="Master E.R."/>
        </authorList>
    </citation>
    <scope>NUCLEOTIDE SEQUENCE [LARGE SCALE GENOMIC DNA]</scope>
    <source>
        <strain evidence="2 3">HHB-10118-sp</strain>
    </source>
</reference>
<feature type="region of interest" description="Disordered" evidence="1">
    <location>
        <begin position="1"/>
        <end position="108"/>
    </location>
</feature>
<feature type="compositionally biased region" description="Acidic residues" evidence="1">
    <location>
        <begin position="19"/>
        <end position="32"/>
    </location>
</feature>
<evidence type="ECO:0000256" key="1">
    <source>
        <dbReference type="SAM" id="MobiDB-lite"/>
    </source>
</evidence>
<gene>
    <name evidence="2" type="ORF">PHACADRAFT_200374</name>
</gene>
<sequence length="181" mass="19568">MPPHRSARSRPADAVPVDVDSDSQGDTENDEEPTPKPQRTSRKRVSEVFDGSFTSESGRAPLKSVNINDDAAEKRRRRKSARPVIPLDDNEAGPSTEDTRAAAHARQTQQLLSVAEAPAIDVPLDVMNSNFEEWMKMATDNVRPYLSSLDGLLALVVASSTEGVAAAKPCFTAKNLADSLP</sequence>
<organism evidence="2 3">
    <name type="scientific">Phanerochaete carnosa (strain HHB-10118-sp)</name>
    <name type="common">White-rot fungus</name>
    <name type="synonym">Peniophora carnosa</name>
    <dbReference type="NCBI Taxonomy" id="650164"/>
    <lineage>
        <taxon>Eukaryota</taxon>
        <taxon>Fungi</taxon>
        <taxon>Dikarya</taxon>
        <taxon>Basidiomycota</taxon>
        <taxon>Agaricomycotina</taxon>
        <taxon>Agaricomycetes</taxon>
        <taxon>Polyporales</taxon>
        <taxon>Phanerochaetaceae</taxon>
        <taxon>Phanerochaete</taxon>
    </lineage>
</organism>
<name>K5WJK9_PHACS</name>
<dbReference type="GO" id="GO:0000796">
    <property type="term" value="C:condensin complex"/>
    <property type="evidence" value="ECO:0007669"/>
    <property type="project" value="InterPro"/>
</dbReference>
<keyword evidence="3" id="KW-1185">Reference proteome</keyword>
<dbReference type="AlphaFoldDB" id="K5WJK9"/>
<dbReference type="InParanoid" id="K5WJK9"/>
<proteinExistence type="predicted"/>
<protein>
    <submittedName>
        <fullName evidence="2">Uncharacterized protein</fullName>
    </submittedName>
</protein>
<dbReference type="STRING" id="650164.K5WJK9"/>
<evidence type="ECO:0000313" key="3">
    <source>
        <dbReference type="Proteomes" id="UP000008370"/>
    </source>
</evidence>
<dbReference type="RefSeq" id="XP_007400704.1">
    <property type="nucleotide sequence ID" value="XM_007400642.1"/>
</dbReference>
<accession>K5WJK9</accession>
<dbReference type="Proteomes" id="UP000008370">
    <property type="component" value="Unassembled WGS sequence"/>
</dbReference>
<dbReference type="GeneID" id="18911500"/>
<dbReference type="HOGENOM" id="CLU_1489503_0_0_1"/>
<dbReference type="EMBL" id="JH930478">
    <property type="protein sequence ID" value="EKM50432.1"/>
    <property type="molecule type" value="Genomic_DNA"/>
</dbReference>
<dbReference type="GO" id="GO:0007076">
    <property type="term" value="P:mitotic chromosome condensation"/>
    <property type="evidence" value="ECO:0007669"/>
    <property type="project" value="InterPro"/>
</dbReference>
<dbReference type="OrthoDB" id="3058635at2759"/>
<dbReference type="KEGG" id="pco:PHACADRAFT_200374"/>